<dbReference type="EMBL" id="JABDTM020013876">
    <property type="protein sequence ID" value="KAH0819731.1"/>
    <property type="molecule type" value="Genomic_DNA"/>
</dbReference>
<dbReference type="Pfam" id="PF00112">
    <property type="entry name" value="Peptidase_C1"/>
    <property type="match status" value="1"/>
</dbReference>
<keyword evidence="1" id="KW-0645">Protease</keyword>
<organism evidence="5 6">
    <name type="scientific">Tenebrio molitor</name>
    <name type="common">Yellow mealworm beetle</name>
    <dbReference type="NCBI Taxonomy" id="7067"/>
    <lineage>
        <taxon>Eukaryota</taxon>
        <taxon>Metazoa</taxon>
        <taxon>Ecdysozoa</taxon>
        <taxon>Arthropoda</taxon>
        <taxon>Hexapoda</taxon>
        <taxon>Insecta</taxon>
        <taxon>Pterygota</taxon>
        <taxon>Neoptera</taxon>
        <taxon>Endopterygota</taxon>
        <taxon>Coleoptera</taxon>
        <taxon>Polyphaga</taxon>
        <taxon>Cucujiformia</taxon>
        <taxon>Tenebrionidae</taxon>
        <taxon>Tenebrio</taxon>
    </lineage>
</organism>
<dbReference type="Gene3D" id="3.90.70.10">
    <property type="entry name" value="Cysteine proteinases"/>
    <property type="match status" value="1"/>
</dbReference>
<proteinExistence type="predicted"/>
<comment type="caution">
    <text evidence="5">The sequence shown here is derived from an EMBL/GenBank/DDBJ whole genome shotgun (WGS) entry which is preliminary data.</text>
</comment>
<evidence type="ECO:0000313" key="5">
    <source>
        <dbReference type="EMBL" id="KAH0819731.1"/>
    </source>
</evidence>
<evidence type="ECO:0000256" key="1">
    <source>
        <dbReference type="ARBA" id="ARBA00022670"/>
    </source>
</evidence>
<accession>A0A8J6HTN1</accession>
<dbReference type="InterPro" id="IPR000169">
    <property type="entry name" value="Pept_cys_AS"/>
</dbReference>
<gene>
    <name evidence="5" type="ORF">GEV33_003060</name>
</gene>
<evidence type="ECO:0000256" key="2">
    <source>
        <dbReference type="ARBA" id="ARBA00022801"/>
    </source>
</evidence>
<name>A0A8J6HTN1_TENMO</name>
<dbReference type="SUPFAM" id="SSF54001">
    <property type="entry name" value="Cysteine proteinases"/>
    <property type="match status" value="1"/>
</dbReference>
<reference evidence="5" key="2">
    <citation type="submission" date="2021-08" db="EMBL/GenBank/DDBJ databases">
        <authorList>
            <person name="Eriksson T."/>
        </authorList>
    </citation>
    <scope>NUCLEOTIDE SEQUENCE</scope>
    <source>
        <strain evidence="5">Stoneville</strain>
        <tissue evidence="5">Whole head</tissue>
    </source>
</reference>
<keyword evidence="2" id="KW-0378">Hydrolase</keyword>
<reference evidence="5" key="1">
    <citation type="journal article" date="2020" name="J Insects Food Feed">
        <title>The yellow mealworm (Tenebrio molitor) genome: a resource for the emerging insects as food and feed industry.</title>
        <authorList>
            <person name="Eriksson T."/>
            <person name="Andere A."/>
            <person name="Kelstrup H."/>
            <person name="Emery V."/>
            <person name="Picard C."/>
        </authorList>
    </citation>
    <scope>NUCLEOTIDE SEQUENCE</scope>
    <source>
        <strain evidence="5">Stoneville</strain>
        <tissue evidence="5">Whole head</tissue>
    </source>
</reference>
<protein>
    <recommendedName>
        <fullName evidence="4">Peptidase C1A papain C-terminal domain-containing protein</fullName>
    </recommendedName>
</protein>
<sequence length="203" mass="22664">MTTFQTDTHFISISYVALILSANLSKARLINDESDSIFDSDLDLFSDDKSDSVTDSDFPNTTRWSLGGALLYSGYFRERIKMMHHEDTIVPRNFDSRKRWPKCKSIGTIWDQGQCGSCWALSSAMMMTDRTCIASNGSVKFEYSAEDLLTCCSYCVPSSKSNVCQRGGIVYDAVKYWIAEGVVSGGHVGSGRVNFRSSNKEIF</sequence>
<dbReference type="InterPro" id="IPR038765">
    <property type="entry name" value="Papain-like_cys_pep_sf"/>
</dbReference>
<dbReference type="GO" id="GO:0008234">
    <property type="term" value="F:cysteine-type peptidase activity"/>
    <property type="evidence" value="ECO:0007669"/>
    <property type="project" value="UniProtKB-KW"/>
</dbReference>
<evidence type="ECO:0000259" key="4">
    <source>
        <dbReference type="Pfam" id="PF00112"/>
    </source>
</evidence>
<feature type="domain" description="Peptidase C1A papain C-terminal" evidence="4">
    <location>
        <begin position="90"/>
        <end position="186"/>
    </location>
</feature>
<keyword evidence="6" id="KW-1185">Reference proteome</keyword>
<evidence type="ECO:0000256" key="3">
    <source>
        <dbReference type="ARBA" id="ARBA00022807"/>
    </source>
</evidence>
<dbReference type="GO" id="GO:0006508">
    <property type="term" value="P:proteolysis"/>
    <property type="evidence" value="ECO:0007669"/>
    <property type="project" value="UniProtKB-KW"/>
</dbReference>
<dbReference type="Proteomes" id="UP000719412">
    <property type="component" value="Unassembled WGS sequence"/>
</dbReference>
<dbReference type="InterPro" id="IPR000668">
    <property type="entry name" value="Peptidase_C1A_C"/>
</dbReference>
<evidence type="ECO:0000313" key="6">
    <source>
        <dbReference type="Proteomes" id="UP000719412"/>
    </source>
</evidence>
<dbReference type="PROSITE" id="PS00139">
    <property type="entry name" value="THIOL_PROTEASE_CYS"/>
    <property type="match status" value="1"/>
</dbReference>
<dbReference type="AlphaFoldDB" id="A0A8J6HTN1"/>
<keyword evidence="3" id="KW-0788">Thiol protease</keyword>